<evidence type="ECO:0000313" key="6">
    <source>
        <dbReference type="Proteomes" id="UP000460298"/>
    </source>
</evidence>
<dbReference type="AlphaFoldDB" id="A0A833LW52"/>
<accession>A0A833LW52</accession>
<dbReference type="Pfam" id="PF00300">
    <property type="entry name" value="His_Phos_1"/>
    <property type="match status" value="1"/>
</dbReference>
<dbReference type="SUPFAM" id="SSF53254">
    <property type="entry name" value="Phosphoglycerate mutase-like"/>
    <property type="match status" value="1"/>
</dbReference>
<protein>
    <submittedName>
        <fullName evidence="5">Histidine phosphatase family protein</fullName>
    </submittedName>
</protein>
<evidence type="ECO:0000256" key="1">
    <source>
        <dbReference type="ARBA" id="ARBA00022801"/>
    </source>
</evidence>
<dbReference type="GO" id="GO:0043456">
    <property type="term" value="P:regulation of pentose-phosphate shunt"/>
    <property type="evidence" value="ECO:0007669"/>
    <property type="project" value="TreeGrafter"/>
</dbReference>
<feature type="active site" description="Tele-phosphohistidine intermediate" evidence="2">
    <location>
        <position position="9"/>
    </location>
</feature>
<dbReference type="CDD" id="cd07067">
    <property type="entry name" value="HP_PGM_like"/>
    <property type="match status" value="1"/>
</dbReference>
<dbReference type="GO" id="GO:0045820">
    <property type="term" value="P:negative regulation of glycolytic process"/>
    <property type="evidence" value="ECO:0007669"/>
    <property type="project" value="TreeGrafter"/>
</dbReference>
<dbReference type="PANTHER" id="PTHR46517:SF1">
    <property type="entry name" value="FRUCTOSE-2,6-BISPHOSPHATASE TIGAR"/>
    <property type="match status" value="1"/>
</dbReference>
<evidence type="ECO:0000256" key="2">
    <source>
        <dbReference type="PIRSR" id="PIRSR613078-1"/>
    </source>
</evidence>
<sequence>MIELSLIRHGETEYNSIMKIQGSLDSALTEQGEEQCRRLGLYLAGRPNYTAVDEWICSPQGRAVESSTLIRESMPALPEVRFDDRIREIHCGELEGRLIPEVDPDILKALRNDPAYAYPGGESIDDVVARAAGFWSDLAPRLADAAASQRDYRVVVVSHGNFLRCLTSVILELPSEYAVRVVLENTGLCYFRSLHDGAKMKMLRWNDRTHLE</sequence>
<dbReference type="InterPro" id="IPR051695">
    <property type="entry name" value="Phosphoglycerate_Mutase"/>
</dbReference>
<feature type="binding site" evidence="3">
    <location>
        <begin position="8"/>
        <end position="15"/>
    </location>
    <ligand>
        <name>substrate</name>
    </ligand>
</feature>
<dbReference type="SMART" id="SM00855">
    <property type="entry name" value="PGAM"/>
    <property type="match status" value="1"/>
</dbReference>
<feature type="binding site" evidence="3">
    <location>
        <begin position="160"/>
        <end position="161"/>
    </location>
    <ligand>
        <name>substrate</name>
    </ligand>
</feature>
<proteinExistence type="predicted"/>
<dbReference type="InterPro" id="IPR029033">
    <property type="entry name" value="His_PPase_superfam"/>
</dbReference>
<name>A0A833LW52_9LEPT</name>
<dbReference type="GO" id="GO:0004331">
    <property type="term" value="F:fructose-2,6-bisphosphate 2-phosphatase activity"/>
    <property type="evidence" value="ECO:0007669"/>
    <property type="project" value="TreeGrafter"/>
</dbReference>
<keyword evidence="1" id="KW-0378">Hydrolase</keyword>
<dbReference type="PIRSF" id="PIRSF000709">
    <property type="entry name" value="6PFK_2-Ptase"/>
    <property type="match status" value="1"/>
</dbReference>
<dbReference type="Gene3D" id="3.40.50.1240">
    <property type="entry name" value="Phosphoglycerate mutase-like"/>
    <property type="match status" value="1"/>
</dbReference>
<comment type="caution">
    <text evidence="5">The sequence shown here is derived from an EMBL/GenBank/DDBJ whole genome shotgun (WGS) entry which is preliminary data.</text>
</comment>
<dbReference type="EMBL" id="WBUI01000017">
    <property type="protein sequence ID" value="KAB2930856.1"/>
    <property type="molecule type" value="Genomic_DNA"/>
</dbReference>
<organism evidence="5 6">
    <name type="scientific">Leptonema illini</name>
    <dbReference type="NCBI Taxonomy" id="183"/>
    <lineage>
        <taxon>Bacteria</taxon>
        <taxon>Pseudomonadati</taxon>
        <taxon>Spirochaetota</taxon>
        <taxon>Spirochaetia</taxon>
        <taxon>Leptospirales</taxon>
        <taxon>Leptospiraceae</taxon>
        <taxon>Leptonema</taxon>
    </lineage>
</organism>
<dbReference type="InterPro" id="IPR013078">
    <property type="entry name" value="His_Pase_superF_clade-1"/>
</dbReference>
<reference evidence="5 6" key="1">
    <citation type="submission" date="2019-10" db="EMBL/GenBank/DDBJ databases">
        <title>Extracellular Electron Transfer in a Candidatus Methanoperedens spp. Enrichment Culture.</title>
        <authorList>
            <person name="Berger S."/>
            <person name="Rangel Shaw D."/>
            <person name="Berben T."/>
            <person name="In 'T Zandt M."/>
            <person name="Frank J."/>
            <person name="Reimann J."/>
            <person name="Jetten M.S.M."/>
            <person name="Welte C.U."/>
        </authorList>
    </citation>
    <scope>NUCLEOTIDE SEQUENCE [LARGE SCALE GENOMIC DNA]</scope>
    <source>
        <strain evidence="5">SB12</strain>
    </source>
</reference>
<evidence type="ECO:0000256" key="3">
    <source>
        <dbReference type="PIRSR" id="PIRSR613078-2"/>
    </source>
</evidence>
<feature type="binding site" evidence="3">
    <location>
        <position position="62"/>
    </location>
    <ligand>
        <name>substrate</name>
    </ligand>
</feature>
<feature type="site" description="Transition state stabilizer" evidence="4">
    <location>
        <position position="159"/>
    </location>
</feature>
<feature type="active site" description="Proton donor/acceptor" evidence="2">
    <location>
        <position position="88"/>
    </location>
</feature>
<dbReference type="PROSITE" id="PS00175">
    <property type="entry name" value="PG_MUTASE"/>
    <property type="match status" value="1"/>
</dbReference>
<evidence type="ECO:0000256" key="4">
    <source>
        <dbReference type="PIRSR" id="PIRSR613078-3"/>
    </source>
</evidence>
<dbReference type="Proteomes" id="UP000460298">
    <property type="component" value="Unassembled WGS sequence"/>
</dbReference>
<dbReference type="PANTHER" id="PTHR46517">
    <property type="entry name" value="FRUCTOSE-2,6-BISPHOSPHATASE TIGAR"/>
    <property type="match status" value="1"/>
</dbReference>
<gene>
    <name evidence="5" type="ORF">F9K24_15440</name>
</gene>
<dbReference type="InterPro" id="IPR001345">
    <property type="entry name" value="PG/BPGM_mutase_AS"/>
</dbReference>
<dbReference type="GO" id="GO:0005829">
    <property type="term" value="C:cytosol"/>
    <property type="evidence" value="ECO:0007669"/>
    <property type="project" value="TreeGrafter"/>
</dbReference>
<evidence type="ECO:0000313" key="5">
    <source>
        <dbReference type="EMBL" id="KAB2930856.1"/>
    </source>
</evidence>